<feature type="compositionally biased region" description="Pro residues" evidence="1">
    <location>
        <begin position="1"/>
        <end position="12"/>
    </location>
</feature>
<name>A0A5M3MBL5_CONPW</name>
<dbReference type="Proteomes" id="UP000053558">
    <property type="component" value="Unassembled WGS sequence"/>
</dbReference>
<feature type="region of interest" description="Disordered" evidence="1">
    <location>
        <begin position="73"/>
        <end position="113"/>
    </location>
</feature>
<feature type="compositionally biased region" description="Pro residues" evidence="1">
    <location>
        <begin position="29"/>
        <end position="42"/>
    </location>
</feature>
<evidence type="ECO:0000313" key="3">
    <source>
        <dbReference type="Proteomes" id="UP000053558"/>
    </source>
</evidence>
<dbReference type="AlphaFoldDB" id="A0A5M3MBL5"/>
<protein>
    <submittedName>
        <fullName evidence="2">Uncharacterized protein</fullName>
    </submittedName>
</protein>
<organism evidence="2 3">
    <name type="scientific">Coniophora puteana (strain RWD-64-598)</name>
    <name type="common">Brown rot fungus</name>
    <dbReference type="NCBI Taxonomy" id="741705"/>
    <lineage>
        <taxon>Eukaryota</taxon>
        <taxon>Fungi</taxon>
        <taxon>Dikarya</taxon>
        <taxon>Basidiomycota</taxon>
        <taxon>Agaricomycotina</taxon>
        <taxon>Agaricomycetes</taxon>
        <taxon>Agaricomycetidae</taxon>
        <taxon>Boletales</taxon>
        <taxon>Coniophorineae</taxon>
        <taxon>Coniophoraceae</taxon>
        <taxon>Coniophora</taxon>
    </lineage>
</organism>
<dbReference type="KEGG" id="cput:CONPUDRAFT_158798"/>
<evidence type="ECO:0000256" key="1">
    <source>
        <dbReference type="SAM" id="MobiDB-lite"/>
    </source>
</evidence>
<comment type="caution">
    <text evidence="2">The sequence shown here is derived from an EMBL/GenBank/DDBJ whole genome shotgun (WGS) entry which is preliminary data.</text>
</comment>
<reference evidence="3" key="1">
    <citation type="journal article" date="2012" name="Science">
        <title>The Paleozoic origin of enzymatic lignin decomposition reconstructed from 31 fungal genomes.</title>
        <authorList>
            <person name="Floudas D."/>
            <person name="Binder M."/>
            <person name="Riley R."/>
            <person name="Barry K."/>
            <person name="Blanchette R.A."/>
            <person name="Henrissat B."/>
            <person name="Martinez A.T."/>
            <person name="Otillar R."/>
            <person name="Spatafora J.W."/>
            <person name="Yadav J.S."/>
            <person name="Aerts A."/>
            <person name="Benoit I."/>
            <person name="Boyd A."/>
            <person name="Carlson A."/>
            <person name="Copeland A."/>
            <person name="Coutinho P.M."/>
            <person name="de Vries R.P."/>
            <person name="Ferreira P."/>
            <person name="Findley K."/>
            <person name="Foster B."/>
            <person name="Gaskell J."/>
            <person name="Glotzer D."/>
            <person name="Gorecki P."/>
            <person name="Heitman J."/>
            <person name="Hesse C."/>
            <person name="Hori C."/>
            <person name="Igarashi K."/>
            <person name="Jurgens J.A."/>
            <person name="Kallen N."/>
            <person name="Kersten P."/>
            <person name="Kohler A."/>
            <person name="Kuees U."/>
            <person name="Kumar T.K.A."/>
            <person name="Kuo A."/>
            <person name="LaButti K."/>
            <person name="Larrondo L.F."/>
            <person name="Lindquist E."/>
            <person name="Ling A."/>
            <person name="Lombard V."/>
            <person name="Lucas S."/>
            <person name="Lundell T."/>
            <person name="Martin R."/>
            <person name="McLaughlin D.J."/>
            <person name="Morgenstern I."/>
            <person name="Morin E."/>
            <person name="Murat C."/>
            <person name="Nagy L.G."/>
            <person name="Nolan M."/>
            <person name="Ohm R.A."/>
            <person name="Patyshakuliyeva A."/>
            <person name="Rokas A."/>
            <person name="Ruiz-Duenas F.J."/>
            <person name="Sabat G."/>
            <person name="Salamov A."/>
            <person name="Samejima M."/>
            <person name="Schmutz J."/>
            <person name="Slot J.C."/>
            <person name="St John F."/>
            <person name="Stenlid J."/>
            <person name="Sun H."/>
            <person name="Sun S."/>
            <person name="Syed K."/>
            <person name="Tsang A."/>
            <person name="Wiebenga A."/>
            <person name="Young D."/>
            <person name="Pisabarro A."/>
            <person name="Eastwood D.C."/>
            <person name="Martin F."/>
            <person name="Cullen D."/>
            <person name="Grigoriev I.V."/>
            <person name="Hibbett D.S."/>
        </authorList>
    </citation>
    <scope>NUCLEOTIDE SEQUENCE [LARGE SCALE GENOMIC DNA]</scope>
    <source>
        <strain evidence="3">RWD-64-598 SS2</strain>
    </source>
</reference>
<proteinExistence type="predicted"/>
<evidence type="ECO:0000313" key="2">
    <source>
        <dbReference type="EMBL" id="EIW76021.1"/>
    </source>
</evidence>
<gene>
    <name evidence="2" type="ORF">CONPUDRAFT_158798</name>
</gene>
<feature type="region of interest" description="Disordered" evidence="1">
    <location>
        <begin position="1"/>
        <end position="53"/>
    </location>
</feature>
<keyword evidence="3" id="KW-1185">Reference proteome</keyword>
<dbReference type="EMBL" id="JH711587">
    <property type="protein sequence ID" value="EIW76021.1"/>
    <property type="molecule type" value="Genomic_DNA"/>
</dbReference>
<accession>A0A5M3MBL5</accession>
<dbReference type="GeneID" id="19203972"/>
<feature type="compositionally biased region" description="Acidic residues" evidence="1">
    <location>
        <begin position="101"/>
        <end position="113"/>
    </location>
</feature>
<sequence length="127" mass="13591">MGAYKAPPPALPAPQEHLQDVPGPHNCAPTPPPPPSRSPLPPHCAHSVPAPQVPTCCSARDRTVTTQWWKLDKPRLYPAEPAPAGPAEPLVPVDEKVDMVPDSEDKDEDAEDVDTALALLGSYSLLR</sequence>
<dbReference type="RefSeq" id="XP_007774008.1">
    <property type="nucleotide sequence ID" value="XM_007775818.1"/>
</dbReference>